<dbReference type="HOGENOM" id="CLU_033323_9_4_10"/>
<evidence type="ECO:0000313" key="6">
    <source>
        <dbReference type="Proteomes" id="UP000014200"/>
    </source>
</evidence>
<dbReference type="GO" id="GO:0005737">
    <property type="term" value="C:cytoplasm"/>
    <property type="evidence" value="ECO:0007669"/>
    <property type="project" value="TreeGrafter"/>
</dbReference>
<keyword evidence="1" id="KW-0324">Glycolysis</keyword>
<feature type="active site" description="Tele-phosphohistidine intermediate" evidence="3">
    <location>
        <position position="57"/>
    </location>
</feature>
<evidence type="ECO:0000256" key="1">
    <source>
        <dbReference type="ARBA" id="ARBA00023152"/>
    </source>
</evidence>
<dbReference type="InterPro" id="IPR001345">
    <property type="entry name" value="PG/BPGM_mutase_AS"/>
</dbReference>
<dbReference type="PANTHER" id="PTHR48100">
    <property type="entry name" value="BROAD-SPECIFICITY PHOSPHATASE YOR283W-RELATED"/>
    <property type="match status" value="1"/>
</dbReference>
<dbReference type="InterPro" id="IPR029033">
    <property type="entry name" value="His_PPase_superfam"/>
</dbReference>
<dbReference type="Pfam" id="PF00300">
    <property type="entry name" value="His_Phos_1"/>
    <property type="match status" value="1"/>
</dbReference>
<dbReference type="Proteomes" id="UP000014200">
    <property type="component" value="Unassembled WGS sequence"/>
</dbReference>
<dbReference type="InterPro" id="IPR050275">
    <property type="entry name" value="PGM_Phosphatase"/>
</dbReference>
<reference evidence="5 6" key="1">
    <citation type="submission" date="2013-04" db="EMBL/GenBank/DDBJ databases">
        <title>The Genome Sequence of Bacteroides massiliensis dnLKV3.</title>
        <authorList>
            <consortium name="The Broad Institute Genomics Platform"/>
            <consortium name="The Broad Institute Genome Sequencing Center for Infectious Disease"/>
            <person name="Earl A."/>
            <person name="Xavier R."/>
            <person name="Kuhn K."/>
            <person name="Stappenbeck T."/>
            <person name="Walker B."/>
            <person name="Young S."/>
            <person name="Zeng Q."/>
            <person name="Gargeya S."/>
            <person name="Fitzgerald M."/>
            <person name="Haas B."/>
            <person name="Abouelleil A."/>
            <person name="Allen A.W."/>
            <person name="Alvarado L."/>
            <person name="Arachchi H.M."/>
            <person name="Berlin A.M."/>
            <person name="Chapman S.B."/>
            <person name="Gainer-Dewar J."/>
            <person name="Goldberg J."/>
            <person name="Griggs A."/>
            <person name="Gujja S."/>
            <person name="Hansen M."/>
            <person name="Howarth C."/>
            <person name="Imamovic A."/>
            <person name="Ireland A."/>
            <person name="Larimer J."/>
            <person name="McCowan C."/>
            <person name="Murphy C."/>
            <person name="Pearson M."/>
            <person name="Poon T.W."/>
            <person name="Priest M."/>
            <person name="Roberts A."/>
            <person name="Saif S."/>
            <person name="Shea T."/>
            <person name="Sisk P."/>
            <person name="Sykes S."/>
            <person name="Wortman J."/>
            <person name="Nusbaum C."/>
            <person name="Birren B."/>
        </authorList>
    </citation>
    <scope>NUCLEOTIDE SEQUENCE [LARGE SCALE GENOMIC DNA]</scope>
    <source>
        <strain evidence="6">dnLKV3</strain>
    </source>
</reference>
<evidence type="ECO:0000313" key="5">
    <source>
        <dbReference type="EMBL" id="EOS09395.1"/>
    </source>
</evidence>
<dbReference type="InterPro" id="IPR013078">
    <property type="entry name" value="His_Pase_superF_clade-1"/>
</dbReference>
<accession>R9I7M7</accession>
<evidence type="ECO:0000256" key="2">
    <source>
        <dbReference type="ARBA" id="ARBA00023235"/>
    </source>
</evidence>
<name>R9I7M7_9BACT</name>
<evidence type="ECO:0000256" key="3">
    <source>
        <dbReference type="PIRSR" id="PIRSR613078-1"/>
    </source>
</evidence>
<evidence type="ECO:0000256" key="4">
    <source>
        <dbReference type="PIRSR" id="PIRSR613078-2"/>
    </source>
</evidence>
<comment type="caution">
    <text evidence="5">The sequence shown here is derived from an EMBL/GenBank/DDBJ whole genome shotgun (WGS) entry which is preliminary data.</text>
</comment>
<feature type="binding site" evidence="4">
    <location>
        <position position="106"/>
    </location>
    <ligand>
        <name>substrate</name>
    </ligand>
</feature>
<sequence length="225" mass="25328">MTSDCVITSLANFSIKSSFLSSKSLFVSFIDIFCTKSQIFCLSLIPKKMITLYLARHGQTEENIARIFQGHMPGTLTVEGVAQAEALRDTLQDIPLDAVVSSDLKRCVDTARIALEGRNLPWEKTILLREIDWGSWTGLAIKDVDLQHFPADVETEAMLYERAGRFVDYLKERYDGKRVLAVGHGLINRAVQAHIQGVTLEHLRSVPKMNNAELRRFQLCSANRC</sequence>
<keyword evidence="2" id="KW-0413">Isomerase</keyword>
<dbReference type="AlphaFoldDB" id="R9I7M7"/>
<feature type="active site" description="Proton donor/acceptor" evidence="3">
    <location>
        <position position="130"/>
    </location>
</feature>
<dbReference type="STRING" id="1235788.C802_03847"/>
<feature type="binding site" evidence="4">
    <location>
        <begin position="56"/>
        <end position="63"/>
    </location>
    <ligand>
        <name>substrate</name>
    </ligand>
</feature>
<dbReference type="EMBL" id="ASSP01000023">
    <property type="protein sequence ID" value="EOS09395.1"/>
    <property type="molecule type" value="Genomic_DNA"/>
</dbReference>
<dbReference type="CDD" id="cd07067">
    <property type="entry name" value="HP_PGM_like"/>
    <property type="match status" value="1"/>
</dbReference>
<dbReference type="PANTHER" id="PTHR48100:SF1">
    <property type="entry name" value="HISTIDINE PHOSPHATASE FAMILY PROTEIN-RELATED"/>
    <property type="match status" value="1"/>
</dbReference>
<keyword evidence="6" id="KW-1185">Reference proteome</keyword>
<evidence type="ECO:0008006" key="7">
    <source>
        <dbReference type="Google" id="ProtNLM"/>
    </source>
</evidence>
<dbReference type="SUPFAM" id="SSF53254">
    <property type="entry name" value="Phosphoglycerate mutase-like"/>
    <property type="match status" value="1"/>
</dbReference>
<dbReference type="Gene3D" id="3.40.50.1240">
    <property type="entry name" value="Phosphoglycerate mutase-like"/>
    <property type="match status" value="1"/>
</dbReference>
<dbReference type="GO" id="GO:0016791">
    <property type="term" value="F:phosphatase activity"/>
    <property type="evidence" value="ECO:0007669"/>
    <property type="project" value="TreeGrafter"/>
</dbReference>
<protein>
    <recommendedName>
        <fullName evidence="7">Phosphoglycerate mutase</fullName>
    </recommendedName>
</protein>
<organism evidence="5 6">
    <name type="scientific">Phocaeicola sartorii</name>
    <dbReference type="NCBI Taxonomy" id="671267"/>
    <lineage>
        <taxon>Bacteria</taxon>
        <taxon>Pseudomonadati</taxon>
        <taxon>Bacteroidota</taxon>
        <taxon>Bacteroidia</taxon>
        <taxon>Bacteroidales</taxon>
        <taxon>Bacteroidaceae</taxon>
        <taxon>Phocaeicola</taxon>
    </lineage>
</organism>
<dbReference type="SMART" id="SM00855">
    <property type="entry name" value="PGAM"/>
    <property type="match status" value="1"/>
</dbReference>
<dbReference type="PROSITE" id="PS00175">
    <property type="entry name" value="PG_MUTASE"/>
    <property type="match status" value="1"/>
</dbReference>
<proteinExistence type="predicted"/>
<gene>
    <name evidence="5" type="ORF">C802_03847</name>
</gene>
<dbReference type="PATRIC" id="fig|1235788.3.peg.3939"/>